<accession>A0A9W8Z0G4</accession>
<feature type="chain" id="PRO_5040956047" evidence="1">
    <location>
        <begin position="18"/>
        <end position="111"/>
    </location>
</feature>
<protein>
    <submittedName>
        <fullName evidence="2">Uncharacterized protein</fullName>
    </submittedName>
</protein>
<gene>
    <name evidence="2" type="ORF">N0V93_003454</name>
</gene>
<dbReference type="EMBL" id="JAPEVB010000002">
    <property type="protein sequence ID" value="KAJ4394237.1"/>
    <property type="molecule type" value="Genomic_DNA"/>
</dbReference>
<reference evidence="2" key="1">
    <citation type="submission" date="2022-10" db="EMBL/GenBank/DDBJ databases">
        <title>Tapping the CABI collections for fungal endophytes: first genome assemblies for Collariella, Neodidymelliopsis, Ascochyta clinopodiicola, Didymella pomorum, Didymosphaeria variabile, Neocosmospora piperis and Neocucurbitaria cava.</title>
        <authorList>
            <person name="Hill R."/>
        </authorList>
    </citation>
    <scope>NUCLEOTIDE SEQUENCE</scope>
    <source>
        <strain evidence="2">IMI 355082</strain>
    </source>
</reference>
<feature type="signal peptide" evidence="1">
    <location>
        <begin position="1"/>
        <end position="17"/>
    </location>
</feature>
<dbReference type="Proteomes" id="UP001140453">
    <property type="component" value="Unassembled WGS sequence"/>
</dbReference>
<name>A0A9W8Z0G4_9PEZI</name>
<organism evidence="2 3">
    <name type="scientific">Gnomoniopsis smithogilvyi</name>
    <dbReference type="NCBI Taxonomy" id="1191159"/>
    <lineage>
        <taxon>Eukaryota</taxon>
        <taxon>Fungi</taxon>
        <taxon>Dikarya</taxon>
        <taxon>Ascomycota</taxon>
        <taxon>Pezizomycotina</taxon>
        <taxon>Sordariomycetes</taxon>
        <taxon>Sordariomycetidae</taxon>
        <taxon>Diaporthales</taxon>
        <taxon>Gnomoniaceae</taxon>
        <taxon>Gnomoniopsis</taxon>
    </lineage>
</organism>
<keyword evidence="3" id="KW-1185">Reference proteome</keyword>
<dbReference type="AlphaFoldDB" id="A0A9W8Z0G4"/>
<proteinExistence type="predicted"/>
<comment type="caution">
    <text evidence="2">The sequence shown here is derived from an EMBL/GenBank/DDBJ whole genome shotgun (WGS) entry which is preliminary data.</text>
</comment>
<evidence type="ECO:0000313" key="2">
    <source>
        <dbReference type="EMBL" id="KAJ4394237.1"/>
    </source>
</evidence>
<dbReference type="OrthoDB" id="10392150at2759"/>
<sequence>MKFIAAATALFAGLALAAPGAEQVQYVTLTYWTPDGTYTIQVPINGGSVEIQDTLSFSHVDSSSPVSNSICHSIGVDPTAAGDENVTELIGTDSKDIGPPQQQTYAYCYSN</sequence>
<evidence type="ECO:0000313" key="3">
    <source>
        <dbReference type="Proteomes" id="UP001140453"/>
    </source>
</evidence>
<evidence type="ECO:0000256" key="1">
    <source>
        <dbReference type="SAM" id="SignalP"/>
    </source>
</evidence>
<keyword evidence="1" id="KW-0732">Signal</keyword>